<evidence type="ECO:0000313" key="3">
    <source>
        <dbReference type="Proteomes" id="UP000235388"/>
    </source>
</evidence>
<name>A0A2N5T2E4_9BASI</name>
<feature type="signal peptide" evidence="1">
    <location>
        <begin position="1"/>
        <end position="20"/>
    </location>
</feature>
<dbReference type="AlphaFoldDB" id="A0A2N5T2E4"/>
<dbReference type="EMBL" id="PGCJ01000809">
    <property type="protein sequence ID" value="PLW19663.1"/>
    <property type="molecule type" value="Genomic_DNA"/>
</dbReference>
<dbReference type="Proteomes" id="UP000235388">
    <property type="component" value="Unassembled WGS sequence"/>
</dbReference>
<accession>A0A2N5T2E4</accession>
<reference evidence="2 3" key="1">
    <citation type="submission" date="2017-11" db="EMBL/GenBank/DDBJ databases">
        <title>De novo assembly and phasing of dikaryotic genomes from two isolates of Puccinia coronata f. sp. avenae, the causal agent of oat crown rust.</title>
        <authorList>
            <person name="Miller M.E."/>
            <person name="Zhang Y."/>
            <person name="Omidvar V."/>
            <person name="Sperschneider J."/>
            <person name="Schwessinger B."/>
            <person name="Raley C."/>
            <person name="Palmer J.M."/>
            <person name="Garnica D."/>
            <person name="Upadhyaya N."/>
            <person name="Rathjen J."/>
            <person name="Taylor J.M."/>
            <person name="Park R.F."/>
            <person name="Dodds P.N."/>
            <person name="Hirsch C.D."/>
            <person name="Kianian S.F."/>
            <person name="Figueroa M."/>
        </authorList>
    </citation>
    <scope>NUCLEOTIDE SEQUENCE [LARGE SCALE GENOMIC DNA]</scope>
    <source>
        <strain evidence="2">12NC29</strain>
    </source>
</reference>
<protein>
    <submittedName>
        <fullName evidence="2">Uncharacterized protein</fullName>
    </submittedName>
</protein>
<comment type="caution">
    <text evidence="2">The sequence shown here is derived from an EMBL/GenBank/DDBJ whole genome shotgun (WGS) entry which is preliminary data.</text>
</comment>
<evidence type="ECO:0000313" key="2">
    <source>
        <dbReference type="EMBL" id="PLW19663.1"/>
    </source>
</evidence>
<gene>
    <name evidence="2" type="ORF">PCANC_08927</name>
</gene>
<sequence length="149" mass="16281">MSRIFSVIWVSHLLVSSSTAHIIPGAGPTQKLSKRATLVQQTYPAFQISDGRTGDCANKATQKFLAPYKLDQASLLGGRPNFGVAIDRTDLQVVKQMSKLAIDAENNFNRAMLKACGIKTALGQQLQNEKICNKVLKLAGRLLLQPFLL</sequence>
<evidence type="ECO:0000256" key="1">
    <source>
        <dbReference type="SAM" id="SignalP"/>
    </source>
</evidence>
<organism evidence="2 3">
    <name type="scientific">Puccinia coronata f. sp. avenae</name>
    <dbReference type="NCBI Taxonomy" id="200324"/>
    <lineage>
        <taxon>Eukaryota</taxon>
        <taxon>Fungi</taxon>
        <taxon>Dikarya</taxon>
        <taxon>Basidiomycota</taxon>
        <taxon>Pucciniomycotina</taxon>
        <taxon>Pucciniomycetes</taxon>
        <taxon>Pucciniales</taxon>
        <taxon>Pucciniaceae</taxon>
        <taxon>Puccinia</taxon>
    </lineage>
</organism>
<dbReference type="PANTHER" id="PTHR38849">
    <property type="entry name" value="SMALL SECRETED PROTEIN"/>
    <property type="match status" value="1"/>
</dbReference>
<keyword evidence="3" id="KW-1185">Reference proteome</keyword>
<keyword evidence="1" id="KW-0732">Signal</keyword>
<feature type="chain" id="PRO_5014633159" evidence="1">
    <location>
        <begin position="21"/>
        <end position="149"/>
    </location>
</feature>
<dbReference type="PANTHER" id="PTHR38849:SF1">
    <property type="entry name" value="SMALL SECRETED PROTEIN"/>
    <property type="match status" value="1"/>
</dbReference>
<proteinExistence type="predicted"/>